<keyword evidence="3" id="KW-0548">Nucleotidyltransferase</keyword>
<accession>A0A1F7Z2F9</accession>
<comment type="function">
    <text evidence="3">DNA polymerase III is a complex, multichain enzyme responsible for most of the replicative synthesis in bacteria. This DNA polymerase also exhibits 3' to 5' exonuclease activity.</text>
</comment>
<dbReference type="CDD" id="cd00009">
    <property type="entry name" value="AAA"/>
    <property type="match status" value="1"/>
</dbReference>
<dbReference type="Gene3D" id="1.10.8.60">
    <property type="match status" value="1"/>
</dbReference>
<dbReference type="EMBL" id="MGGP01000011">
    <property type="protein sequence ID" value="OGM32925.1"/>
    <property type="molecule type" value="Genomic_DNA"/>
</dbReference>
<evidence type="ECO:0000313" key="6">
    <source>
        <dbReference type="Proteomes" id="UP000178870"/>
    </source>
</evidence>
<dbReference type="PANTHER" id="PTHR11669">
    <property type="entry name" value="REPLICATION FACTOR C / DNA POLYMERASE III GAMMA-TAU SUBUNIT"/>
    <property type="match status" value="1"/>
</dbReference>
<dbReference type="SMART" id="SM00382">
    <property type="entry name" value="AAA"/>
    <property type="match status" value="1"/>
</dbReference>
<comment type="similarity">
    <text evidence="3">Belongs to the DnaX/STICHEL family.</text>
</comment>
<dbReference type="Gene3D" id="3.40.50.300">
    <property type="entry name" value="P-loop containing nucleotide triphosphate hydrolases"/>
    <property type="match status" value="1"/>
</dbReference>
<comment type="catalytic activity">
    <reaction evidence="2 3">
        <text>DNA(n) + a 2'-deoxyribonucleoside 5'-triphosphate = DNA(n+1) + diphosphate</text>
        <dbReference type="Rhea" id="RHEA:22508"/>
        <dbReference type="Rhea" id="RHEA-COMP:17339"/>
        <dbReference type="Rhea" id="RHEA-COMP:17340"/>
        <dbReference type="ChEBI" id="CHEBI:33019"/>
        <dbReference type="ChEBI" id="CHEBI:61560"/>
        <dbReference type="ChEBI" id="CHEBI:173112"/>
        <dbReference type="EC" id="2.7.7.7"/>
    </reaction>
</comment>
<dbReference type="Pfam" id="PF20964">
    <property type="entry name" value="DnaX_C"/>
    <property type="match status" value="1"/>
</dbReference>
<comment type="caution">
    <text evidence="5">The sequence shown here is derived from an EMBL/GenBank/DDBJ whole genome shotgun (WGS) entry which is preliminary data.</text>
</comment>
<dbReference type="InterPro" id="IPR048448">
    <property type="entry name" value="DnaX-like_C"/>
</dbReference>
<dbReference type="Proteomes" id="UP000178870">
    <property type="component" value="Unassembled WGS sequence"/>
</dbReference>
<name>A0A1F7Z2F9_9BACT</name>
<dbReference type="GO" id="GO:0005524">
    <property type="term" value="F:ATP binding"/>
    <property type="evidence" value="ECO:0007669"/>
    <property type="project" value="UniProtKB-KW"/>
</dbReference>
<dbReference type="InterPro" id="IPR050238">
    <property type="entry name" value="DNA_Rep/Repair_Clamp_Loader"/>
</dbReference>
<dbReference type="InterPro" id="IPR012763">
    <property type="entry name" value="DNA_pol_III_sug/sutau_N"/>
</dbReference>
<keyword evidence="3" id="KW-0808">Transferase</keyword>
<evidence type="ECO:0000259" key="4">
    <source>
        <dbReference type="SMART" id="SM00382"/>
    </source>
</evidence>
<organism evidence="5 6">
    <name type="scientific">Candidatus Woesebacteria bacterium RIFCSPHIGHO2_01_FULL_44_21</name>
    <dbReference type="NCBI Taxonomy" id="1802503"/>
    <lineage>
        <taxon>Bacteria</taxon>
        <taxon>Candidatus Woeseibacteriota</taxon>
    </lineage>
</organism>
<gene>
    <name evidence="3" type="primary">dnaX</name>
    <name evidence="5" type="ORF">A2803_05015</name>
</gene>
<feature type="domain" description="AAA+ ATPase" evidence="4">
    <location>
        <begin position="34"/>
        <end position="180"/>
    </location>
</feature>
<dbReference type="NCBIfam" id="TIGR02397">
    <property type="entry name" value="dnaX_nterm"/>
    <property type="match status" value="1"/>
</dbReference>
<keyword evidence="1 3" id="KW-0239">DNA-directed DNA polymerase</keyword>
<dbReference type="AlphaFoldDB" id="A0A1F7Z2F9"/>
<dbReference type="GO" id="GO:0009360">
    <property type="term" value="C:DNA polymerase III complex"/>
    <property type="evidence" value="ECO:0007669"/>
    <property type="project" value="InterPro"/>
</dbReference>
<reference evidence="5 6" key="1">
    <citation type="journal article" date="2016" name="Nat. Commun.">
        <title>Thousands of microbial genomes shed light on interconnected biogeochemical processes in an aquifer system.</title>
        <authorList>
            <person name="Anantharaman K."/>
            <person name="Brown C.T."/>
            <person name="Hug L.A."/>
            <person name="Sharon I."/>
            <person name="Castelle C.J."/>
            <person name="Probst A.J."/>
            <person name="Thomas B.C."/>
            <person name="Singh A."/>
            <person name="Wilkins M.J."/>
            <person name="Karaoz U."/>
            <person name="Brodie E.L."/>
            <person name="Williams K.H."/>
            <person name="Hubbard S.S."/>
            <person name="Banfield J.F."/>
        </authorList>
    </citation>
    <scope>NUCLEOTIDE SEQUENCE [LARGE SCALE GENOMIC DNA]</scope>
</reference>
<dbReference type="EC" id="2.7.7.7" evidence="3"/>
<dbReference type="SUPFAM" id="SSF52540">
    <property type="entry name" value="P-loop containing nucleoside triphosphate hydrolases"/>
    <property type="match status" value="1"/>
</dbReference>
<proteinExistence type="inferred from homology"/>
<evidence type="ECO:0000313" key="5">
    <source>
        <dbReference type="EMBL" id="OGM32925.1"/>
    </source>
</evidence>
<evidence type="ECO:0000256" key="2">
    <source>
        <dbReference type="ARBA" id="ARBA00049244"/>
    </source>
</evidence>
<protein>
    <recommendedName>
        <fullName evidence="3">DNA polymerase III subunit gamma/tau</fullName>
        <ecNumber evidence="3">2.7.7.7</ecNumber>
    </recommendedName>
</protein>
<evidence type="ECO:0000256" key="3">
    <source>
        <dbReference type="RuleBase" id="RU364063"/>
    </source>
</evidence>
<keyword evidence="3" id="KW-0067">ATP-binding</keyword>
<dbReference type="PANTHER" id="PTHR11669:SF0">
    <property type="entry name" value="PROTEIN STICHEL-LIKE 2"/>
    <property type="match status" value="1"/>
</dbReference>
<keyword evidence="3" id="KW-0547">Nucleotide-binding</keyword>
<evidence type="ECO:0000256" key="1">
    <source>
        <dbReference type="ARBA" id="ARBA00022932"/>
    </source>
</evidence>
<comment type="subunit">
    <text evidence="3">DNA polymerase III contains a core (composed of alpha, epsilon and theta chains) that associates with a tau subunit. This core dimerizes to form the POLIII' complex. PolIII' associates with the gamma complex (composed of gamma, delta, delta', psi and chi chains) and with the beta chain to form the complete DNA polymerase III complex.</text>
</comment>
<dbReference type="InterPro" id="IPR027417">
    <property type="entry name" value="P-loop_NTPase"/>
</dbReference>
<dbReference type="Pfam" id="PF13177">
    <property type="entry name" value="DNA_pol3_delta2"/>
    <property type="match status" value="1"/>
</dbReference>
<dbReference type="GO" id="GO:0006261">
    <property type="term" value="P:DNA-templated DNA replication"/>
    <property type="evidence" value="ECO:0007669"/>
    <property type="project" value="TreeGrafter"/>
</dbReference>
<keyword evidence="3" id="KW-0235">DNA replication</keyword>
<dbReference type="GO" id="GO:0003887">
    <property type="term" value="F:DNA-directed DNA polymerase activity"/>
    <property type="evidence" value="ECO:0007669"/>
    <property type="project" value="UniProtKB-KW"/>
</dbReference>
<dbReference type="InterPro" id="IPR003593">
    <property type="entry name" value="AAA+_ATPase"/>
</dbReference>
<sequence>MTLYLKYRPQTIDELDLESVRSQLKSLVSLQDKLPHAFLFAGPRGTGKTSAARILAKIVNCEKPVKTKDGIEPCNKCAQCKAISEGRSMDVIELDTASNRGIDDIRVLRENINLVPTSSSKKIYIMDEAHMLTVEAANAFLKTLEEPPSHAIFILATTDPEKLPITVRSRLTTVQFQKATAEEVARPLARIIKGEGLDVEDGVVEIIAACADGSLRDAVKMLESLVPAGDKITKKTAEDMLLSTNLINVEKLLESIMARNLEPVLIEIQKFIASGGSARSLIDALQALLRDKLLADPTPETIKLMKQLFEARANIAKSFAEELPLELALIEWIGVEKVQSKKKAPLLDSFASNGVTNVDPEAWTRILTETRSRNVSLEALLRTARPLTVDGNTLSVAVYYRFHKERLEAEQYRRMFEGVVGEVLGLASPRIICTLEDPPTSIKEAPPASLTQTQETDIIKAAEEIFGE</sequence>